<feature type="compositionally biased region" description="Polar residues" evidence="1">
    <location>
        <begin position="832"/>
        <end position="851"/>
    </location>
</feature>
<feature type="compositionally biased region" description="Polar residues" evidence="1">
    <location>
        <begin position="599"/>
        <end position="608"/>
    </location>
</feature>
<feature type="compositionally biased region" description="Polar residues" evidence="1">
    <location>
        <begin position="379"/>
        <end position="397"/>
    </location>
</feature>
<evidence type="ECO:0000313" key="2">
    <source>
        <dbReference type="EMBL" id="PSR81248.1"/>
    </source>
</evidence>
<feature type="compositionally biased region" description="Low complexity" evidence="1">
    <location>
        <begin position="32"/>
        <end position="45"/>
    </location>
</feature>
<feature type="compositionally biased region" description="Basic and acidic residues" evidence="1">
    <location>
        <begin position="283"/>
        <end position="297"/>
    </location>
</feature>
<gene>
    <name evidence="2" type="ORF">BD289DRAFT_44106</name>
</gene>
<dbReference type="OrthoDB" id="3941134at2759"/>
<feature type="compositionally biased region" description="Polar residues" evidence="1">
    <location>
        <begin position="312"/>
        <end position="326"/>
    </location>
</feature>
<dbReference type="EMBL" id="KZ678507">
    <property type="protein sequence ID" value="PSR81248.1"/>
    <property type="molecule type" value="Genomic_DNA"/>
</dbReference>
<feature type="compositionally biased region" description="Low complexity" evidence="1">
    <location>
        <begin position="62"/>
        <end position="71"/>
    </location>
</feature>
<dbReference type="AlphaFoldDB" id="A0A2T3A1Q7"/>
<feature type="compositionally biased region" description="Polar residues" evidence="1">
    <location>
        <begin position="622"/>
        <end position="631"/>
    </location>
</feature>
<name>A0A2T3A1Q7_9PEZI</name>
<dbReference type="Proteomes" id="UP000241462">
    <property type="component" value="Unassembled WGS sequence"/>
</dbReference>
<dbReference type="InParanoid" id="A0A2T3A1Q7"/>
<feature type="compositionally biased region" description="Polar residues" evidence="1">
    <location>
        <begin position="157"/>
        <end position="167"/>
    </location>
</feature>
<sequence>MDDPWGSPWATSDSTSTLEPPARTVANLELPSRTVTRTRSSSSISPWAVEDDGGNDWAIPDSSLALPPAAATFSNSGWTGWGSEDGLNSSQTSLPLKTGDGNLSVLSATAWPTAPSQGRPISRRSSARSLPRQLSPDPWATEPSQARLGPPVAVHVSTEQATTSQLDSTEEVDEEKSLDGHEQDGELADSKNGGDIVAQIDATLANQDTEETATNGSNSTEKESTLETPEPQQRPQSPNLSRNSSVSQDSQHDDRIDSPITSMDEDCKDRPRMSRRSSTKVQEMVDKYDSLSKRADDSLLVPPQIEGRRRSASQSMSIRSFRTDATSDFGDFEDGDDASSFRISRQPSLCDSPRPSSSRAGRLRSASQSSLRNVPANPGPTTITSPIQEEGPNSFQDFRSRFGPISFTPDLQIMDKLFDVERLEKEQPPAKDYSLDAIDAIIKDNFTTVSERKTWYRISRPGTLRKHDLGDDDRYRRVTWVGSKVREDVSKIVRRWMTDGPYAGRTATGGRSMAKGGAFNWNAKDSPSEPISFDEIFGKRKSAQLPKPETLAPHRPLSLQVEPSPHTHSRTDSVGVKSLPPRSPLSIPMPPAAPAFGWSSGTAGSLTPASPRPPSEHRQSLEYGSTFSTGLASPGVPEPDKREHPHLTPPTMAPPAHPSMKPIGLVLTVPDKEGKGQADDEEDEWGEMVASPAVDSRPASGFFDTSINTSASLFASAGVSAIAPTNHETSVAAVPPSPPKNMSTMPVASNSSNILSGDIWDFSAFDSTFVAPAIPPTTISKPASDIDTPSQSPVLHSPSRSGSPASFPLPQSPVASIPSRSASPASYPLPQSPTLGSTSRAASPTWTQQLSKPPPPSAPIRPHHTPKNSLNLIRPSPLHNVITPNAVVSEQKQSQQSNKPVTRSVSFAPDEHVDESAVRLIVAQLPNLSYMLR</sequence>
<feature type="compositionally biased region" description="Pro residues" evidence="1">
    <location>
        <begin position="647"/>
        <end position="657"/>
    </location>
</feature>
<evidence type="ECO:0000256" key="1">
    <source>
        <dbReference type="SAM" id="MobiDB-lite"/>
    </source>
</evidence>
<feature type="region of interest" description="Disordered" evidence="1">
    <location>
        <begin position="778"/>
        <end position="877"/>
    </location>
</feature>
<feature type="compositionally biased region" description="Polar residues" evidence="1">
    <location>
        <begin position="226"/>
        <end position="249"/>
    </location>
</feature>
<feature type="compositionally biased region" description="Polar residues" evidence="1">
    <location>
        <begin position="86"/>
        <end position="95"/>
    </location>
</feature>
<feature type="compositionally biased region" description="Low complexity" evidence="1">
    <location>
        <begin position="352"/>
        <end position="372"/>
    </location>
</feature>
<feature type="region of interest" description="Disordered" evidence="1">
    <location>
        <begin position="547"/>
        <end position="659"/>
    </location>
</feature>
<feature type="compositionally biased region" description="Polar residues" evidence="1">
    <location>
        <begin position="9"/>
        <end position="18"/>
    </location>
</feature>
<accession>A0A2T3A1Q7</accession>
<dbReference type="STRING" id="2025994.A0A2T3A1Q7"/>
<feature type="compositionally biased region" description="Low complexity" evidence="1">
    <location>
        <begin position="812"/>
        <end position="829"/>
    </location>
</feature>
<organism evidence="2 3">
    <name type="scientific">Coniella lustricola</name>
    <dbReference type="NCBI Taxonomy" id="2025994"/>
    <lineage>
        <taxon>Eukaryota</taxon>
        <taxon>Fungi</taxon>
        <taxon>Dikarya</taxon>
        <taxon>Ascomycota</taxon>
        <taxon>Pezizomycotina</taxon>
        <taxon>Sordariomycetes</taxon>
        <taxon>Sordariomycetidae</taxon>
        <taxon>Diaporthales</taxon>
        <taxon>Schizoparmaceae</taxon>
        <taxon>Coniella</taxon>
    </lineage>
</organism>
<keyword evidence="3" id="KW-1185">Reference proteome</keyword>
<reference evidence="2 3" key="1">
    <citation type="journal article" date="2018" name="Mycol. Prog.">
        <title>Coniella lustricola, a new species from submerged detritus.</title>
        <authorList>
            <person name="Raudabaugh D.B."/>
            <person name="Iturriaga T."/>
            <person name="Carver A."/>
            <person name="Mondo S."/>
            <person name="Pangilinan J."/>
            <person name="Lipzen A."/>
            <person name="He G."/>
            <person name="Amirebrahimi M."/>
            <person name="Grigoriev I.V."/>
            <person name="Miller A.N."/>
        </authorList>
    </citation>
    <scope>NUCLEOTIDE SEQUENCE [LARGE SCALE GENOMIC DNA]</scope>
    <source>
        <strain evidence="2 3">B22-T-1</strain>
    </source>
</reference>
<feature type="compositionally biased region" description="Basic and acidic residues" evidence="1">
    <location>
        <begin position="175"/>
        <end position="184"/>
    </location>
</feature>
<evidence type="ECO:0000313" key="3">
    <source>
        <dbReference type="Proteomes" id="UP000241462"/>
    </source>
</evidence>
<protein>
    <submittedName>
        <fullName evidence="2">Uncharacterized protein</fullName>
    </submittedName>
</protein>
<feature type="compositionally biased region" description="Polar residues" evidence="1">
    <location>
        <begin position="204"/>
        <end position="219"/>
    </location>
</feature>
<feature type="compositionally biased region" description="Polar residues" evidence="1">
    <location>
        <begin position="778"/>
        <end position="804"/>
    </location>
</feature>
<proteinExistence type="predicted"/>
<feature type="region of interest" description="Disordered" evidence="1">
    <location>
        <begin position="1"/>
        <end position="398"/>
    </location>
</feature>
<feature type="compositionally biased region" description="Pro residues" evidence="1">
    <location>
        <begin position="581"/>
        <end position="593"/>
    </location>
</feature>